<dbReference type="OrthoDB" id="3692691at2"/>
<organism evidence="2 3">
    <name type="scientific">Saccharothrix espanaensis (strain ATCC 51144 / DSM 44229 / JCM 9112 / NBRC 15066 / NRRL 15764)</name>
    <dbReference type="NCBI Taxonomy" id="1179773"/>
    <lineage>
        <taxon>Bacteria</taxon>
        <taxon>Bacillati</taxon>
        <taxon>Actinomycetota</taxon>
        <taxon>Actinomycetes</taxon>
        <taxon>Pseudonocardiales</taxon>
        <taxon>Pseudonocardiaceae</taxon>
        <taxon>Saccharothrix</taxon>
    </lineage>
</organism>
<dbReference type="eggNOG" id="COG2304">
    <property type="taxonomic scope" value="Bacteria"/>
</dbReference>
<sequence>MRGVLRLSADLAASATFARWGRRKVLPVLLVLLALLSGWYQWRRENPPLPSTIEGYALVGPRGPACLRIVIGLDVSGSMDQYAHPRDEALKSLLRWAKEGYSLRDADRVAVVDFALGASVRLPPQPVKSDVPALAAPAVDTGDTRVEQLLDRVAGFPDDGCETALLLLSDGIVTDLPPTHVEGNAMLAAHGIRSVHLLVPGVDVSVPDEWTRAFPIAPPITFDGADSGATSLVIGSVVAALTGQRFVPLNTPTP</sequence>
<evidence type="ECO:0000313" key="2">
    <source>
        <dbReference type="EMBL" id="CCH29391.1"/>
    </source>
</evidence>
<dbReference type="EMBL" id="HE804045">
    <property type="protein sequence ID" value="CCH29391.1"/>
    <property type="molecule type" value="Genomic_DNA"/>
</dbReference>
<dbReference type="InterPro" id="IPR036465">
    <property type="entry name" value="vWFA_dom_sf"/>
</dbReference>
<keyword evidence="1" id="KW-1133">Transmembrane helix</keyword>
<keyword evidence="1" id="KW-0812">Transmembrane</keyword>
<keyword evidence="1" id="KW-0472">Membrane</keyword>
<name>K0JTY6_SACES</name>
<dbReference type="HOGENOM" id="CLU_1093664_0_0_11"/>
<dbReference type="RefSeq" id="WP_015099504.1">
    <property type="nucleotide sequence ID" value="NC_019673.1"/>
</dbReference>
<dbReference type="KEGG" id="sesp:BN6_20700"/>
<proteinExistence type="predicted"/>
<dbReference type="PATRIC" id="fig|1179773.3.peg.2072"/>
<dbReference type="Proteomes" id="UP000006281">
    <property type="component" value="Chromosome"/>
</dbReference>
<dbReference type="STRING" id="1179773.BN6_20700"/>
<feature type="transmembrane region" description="Helical" evidence="1">
    <location>
        <begin position="25"/>
        <end position="42"/>
    </location>
</feature>
<protein>
    <recommendedName>
        <fullName evidence="4">VWFA domain-containing protein</fullName>
    </recommendedName>
</protein>
<dbReference type="SUPFAM" id="SSF53300">
    <property type="entry name" value="vWA-like"/>
    <property type="match status" value="1"/>
</dbReference>
<keyword evidence="3" id="KW-1185">Reference proteome</keyword>
<dbReference type="Gene3D" id="3.40.50.410">
    <property type="entry name" value="von Willebrand factor, type A domain"/>
    <property type="match status" value="1"/>
</dbReference>
<dbReference type="BioCyc" id="SESP1179773:BN6_RS10135-MONOMER"/>
<gene>
    <name evidence="2" type="ordered locus">BN6_20700</name>
</gene>
<evidence type="ECO:0000313" key="3">
    <source>
        <dbReference type="Proteomes" id="UP000006281"/>
    </source>
</evidence>
<evidence type="ECO:0008006" key="4">
    <source>
        <dbReference type="Google" id="ProtNLM"/>
    </source>
</evidence>
<reference evidence="2 3" key="1">
    <citation type="journal article" date="2012" name="BMC Genomics">
        <title>Complete genome sequence of Saccharothrix espanaensis DSM 44229T and comparison to the other completely sequenced Pseudonocardiaceae.</title>
        <authorList>
            <person name="Strobel T."/>
            <person name="Al-Dilaimi A."/>
            <person name="Blom J."/>
            <person name="Gessner A."/>
            <person name="Kalinowski J."/>
            <person name="Luzhetska M."/>
            <person name="Puhler A."/>
            <person name="Szczepanowski R."/>
            <person name="Bechthold A."/>
            <person name="Ruckert C."/>
        </authorList>
    </citation>
    <scope>NUCLEOTIDE SEQUENCE [LARGE SCALE GENOMIC DNA]</scope>
    <source>
        <strain evidence="3">ATCC 51144 / DSM 44229 / JCM 9112 / NBRC 15066 / NRRL 15764</strain>
    </source>
</reference>
<accession>K0JTY6</accession>
<dbReference type="AlphaFoldDB" id="K0JTY6"/>
<evidence type="ECO:0000256" key="1">
    <source>
        <dbReference type="SAM" id="Phobius"/>
    </source>
</evidence>